<feature type="region of interest" description="Disordered" evidence="1">
    <location>
        <begin position="136"/>
        <end position="160"/>
    </location>
</feature>
<evidence type="ECO:0000256" key="1">
    <source>
        <dbReference type="SAM" id="MobiDB-lite"/>
    </source>
</evidence>
<evidence type="ECO:0000256" key="2">
    <source>
        <dbReference type="SAM" id="Phobius"/>
    </source>
</evidence>
<keyword evidence="2" id="KW-0472">Membrane</keyword>
<reference evidence="3 4" key="1">
    <citation type="submission" date="2020-04" db="EMBL/GenBank/DDBJ databases">
        <title>Perkinsus chesapeaki whole genome sequence.</title>
        <authorList>
            <person name="Bogema D.R."/>
        </authorList>
    </citation>
    <scope>NUCLEOTIDE SEQUENCE [LARGE SCALE GENOMIC DNA]</scope>
    <source>
        <strain evidence="3">ATCC PRA-425</strain>
    </source>
</reference>
<keyword evidence="2" id="KW-0812">Transmembrane</keyword>
<comment type="caution">
    <text evidence="3">The sequence shown here is derived from an EMBL/GenBank/DDBJ whole genome shotgun (WGS) entry which is preliminary data.</text>
</comment>
<dbReference type="AlphaFoldDB" id="A0A7J6N1Y6"/>
<protein>
    <submittedName>
        <fullName evidence="3">Uncharacterized protein</fullName>
    </submittedName>
</protein>
<feature type="transmembrane region" description="Helical" evidence="2">
    <location>
        <begin position="6"/>
        <end position="29"/>
    </location>
</feature>
<feature type="compositionally biased region" description="Basic and acidic residues" evidence="1">
    <location>
        <begin position="139"/>
        <end position="152"/>
    </location>
</feature>
<sequence>MDSGTTLRYSTMAVLLLAAILLATAWLKLKPWWDRARMRESILNGINSEYEQLRLARKDLVYHYYWALSRNDDREADMHESQVLDMDRKLEQLRERYWAVERGIACARMPISLYFCQGQESPVPLAPSQLTVRVYGKGEATDKSSSDDDSARMRHPIQAS</sequence>
<dbReference type="OrthoDB" id="10483958at2759"/>
<organism evidence="3 4">
    <name type="scientific">Perkinsus chesapeaki</name>
    <name type="common">Clam parasite</name>
    <name type="synonym">Perkinsus andrewsi</name>
    <dbReference type="NCBI Taxonomy" id="330153"/>
    <lineage>
        <taxon>Eukaryota</taxon>
        <taxon>Sar</taxon>
        <taxon>Alveolata</taxon>
        <taxon>Perkinsozoa</taxon>
        <taxon>Perkinsea</taxon>
        <taxon>Perkinsida</taxon>
        <taxon>Perkinsidae</taxon>
        <taxon>Perkinsus</taxon>
    </lineage>
</organism>
<dbReference type="Proteomes" id="UP000591131">
    <property type="component" value="Unassembled WGS sequence"/>
</dbReference>
<proteinExistence type="predicted"/>
<evidence type="ECO:0000313" key="4">
    <source>
        <dbReference type="Proteomes" id="UP000591131"/>
    </source>
</evidence>
<dbReference type="EMBL" id="JAAPAO010000006">
    <property type="protein sequence ID" value="KAF4677883.1"/>
    <property type="molecule type" value="Genomic_DNA"/>
</dbReference>
<gene>
    <name evidence="3" type="ORF">FOL47_008948</name>
</gene>
<keyword evidence="4" id="KW-1185">Reference proteome</keyword>
<keyword evidence="2" id="KW-1133">Transmembrane helix</keyword>
<evidence type="ECO:0000313" key="3">
    <source>
        <dbReference type="EMBL" id="KAF4677883.1"/>
    </source>
</evidence>
<accession>A0A7J6N1Y6</accession>
<name>A0A7J6N1Y6_PERCH</name>